<dbReference type="PANTHER" id="PTHR32196">
    <property type="entry name" value="ABC TRANSPORTER PERMEASE PROTEIN YPHD-RELATED-RELATED"/>
    <property type="match status" value="1"/>
</dbReference>
<comment type="caution">
    <text evidence="7">The sequence shown here is derived from an EMBL/GenBank/DDBJ whole genome shotgun (WGS) entry which is preliminary data.</text>
</comment>
<dbReference type="Proteomes" id="UP001241603">
    <property type="component" value="Unassembled WGS sequence"/>
</dbReference>
<sequence length="762" mass="80358">MTATTLAAPARRRLPLQLIGGWEVGLIVFMVLLYIAGVFINPKFFGQTDAFSAILRDTARYGVMAAGMTFVIINKDLDLSVGSTLGLVATVFSICFSKSYYDLGIGPSVIAAVLVGLGVGLVNGFFVTVLRVPSFITTLTMLFIGRGFVLGLTGGKTISYSEKALEAPWFFQIGETNALGFNNQILIFLAVTIVGMIVLAKTRWGYETYATGGNEMASIYAGIPTRRVRMRGYVLSALCATLAGLMNVAQDKGITSQYGQGAELIVIAAVIVGGASILGGRGRLLGGALGAILVVLIDKVLREGIPMTRTVKVGGVDMQVQGMAQLPPGAVPAFLGLILLIAVLIEPWIIRRNVFPRLWARLTGRPLPPIIEVGGVAIEGAQTKGSSASDSAMRARGPIGHFLARRDAAAIVLAILLWCVGLYLRPDFWGSIDNSFNLMLSFTEVGLLSIGMTYVIANGDIDLSVGSVLALSAATCAFLMKQMGFDPWTAVFIALMAGAAAGLVNALLTVGFGLPAFVATLGMFYMARGIGAWMTAGRQLSSFSETFNLLGRKLIDALTYFGIAPARGTLVYDIAAALSVQTIFMIVVAILAGIVLAKTPFGQMVYATGGNRRAAEYAGINSGRVRAISLVFSALCAACAGVIYVAFLRSFNPSAGQLRELDAIAAVIIGGGSIFGGYGTVLGALAGAAVIALIRALLSLQLILSNGQSFVMPQHWVNVFIGLILIVAVVGDIWLRQGDLAGTIRRRFFSRRAPAHGAARHV</sequence>
<feature type="transmembrane region" description="Helical" evidence="6">
    <location>
        <begin position="627"/>
        <end position="648"/>
    </location>
</feature>
<feature type="transmembrane region" description="Helical" evidence="6">
    <location>
        <begin position="487"/>
        <end position="508"/>
    </location>
</feature>
<feature type="transmembrane region" description="Helical" evidence="6">
    <location>
        <begin position="20"/>
        <end position="41"/>
    </location>
</feature>
<name>A0ABU0H0X0_9HYPH</name>
<keyword evidence="2" id="KW-1003">Cell membrane</keyword>
<evidence type="ECO:0000256" key="2">
    <source>
        <dbReference type="ARBA" id="ARBA00022475"/>
    </source>
</evidence>
<gene>
    <name evidence="7" type="ORF">QO014_000318</name>
</gene>
<feature type="transmembrane region" description="Helical" evidence="6">
    <location>
        <begin position="261"/>
        <end position="278"/>
    </location>
</feature>
<feature type="transmembrane region" description="Helical" evidence="6">
    <location>
        <begin position="570"/>
        <end position="596"/>
    </location>
</feature>
<feature type="transmembrane region" description="Helical" evidence="6">
    <location>
        <begin position="716"/>
        <end position="735"/>
    </location>
</feature>
<evidence type="ECO:0000256" key="4">
    <source>
        <dbReference type="ARBA" id="ARBA00022989"/>
    </source>
</evidence>
<organism evidence="7 8">
    <name type="scientific">Kaistia dalseonensis</name>
    <dbReference type="NCBI Taxonomy" id="410840"/>
    <lineage>
        <taxon>Bacteria</taxon>
        <taxon>Pseudomonadati</taxon>
        <taxon>Pseudomonadota</taxon>
        <taxon>Alphaproteobacteria</taxon>
        <taxon>Hyphomicrobiales</taxon>
        <taxon>Kaistiaceae</taxon>
        <taxon>Kaistia</taxon>
    </lineage>
</organism>
<feature type="transmembrane region" description="Helical" evidence="6">
    <location>
        <begin position="185"/>
        <end position="206"/>
    </location>
</feature>
<evidence type="ECO:0000256" key="3">
    <source>
        <dbReference type="ARBA" id="ARBA00022692"/>
    </source>
</evidence>
<feature type="transmembrane region" description="Helical" evidence="6">
    <location>
        <begin position="463"/>
        <end position="480"/>
    </location>
</feature>
<evidence type="ECO:0000256" key="6">
    <source>
        <dbReference type="SAM" id="Phobius"/>
    </source>
</evidence>
<evidence type="ECO:0000313" key="8">
    <source>
        <dbReference type="Proteomes" id="UP001241603"/>
    </source>
</evidence>
<feature type="transmembrane region" description="Helical" evidence="6">
    <location>
        <begin position="230"/>
        <end position="249"/>
    </location>
</feature>
<feature type="transmembrane region" description="Helical" evidence="6">
    <location>
        <begin position="660"/>
        <end position="678"/>
    </location>
</feature>
<evidence type="ECO:0000313" key="7">
    <source>
        <dbReference type="EMBL" id="MDQ0435948.1"/>
    </source>
</evidence>
<feature type="transmembrane region" description="Helical" evidence="6">
    <location>
        <begin position="135"/>
        <end position="153"/>
    </location>
</feature>
<evidence type="ECO:0000256" key="1">
    <source>
        <dbReference type="ARBA" id="ARBA00004651"/>
    </source>
</evidence>
<dbReference type="InterPro" id="IPR001851">
    <property type="entry name" value="ABC_transp_permease"/>
</dbReference>
<keyword evidence="4 6" id="KW-1133">Transmembrane helix</keyword>
<dbReference type="CDD" id="cd06579">
    <property type="entry name" value="TM_PBP1_transp_AraH_like"/>
    <property type="match status" value="2"/>
</dbReference>
<dbReference type="EMBL" id="JAUSVO010000001">
    <property type="protein sequence ID" value="MDQ0435948.1"/>
    <property type="molecule type" value="Genomic_DNA"/>
</dbReference>
<reference evidence="7 8" key="1">
    <citation type="submission" date="2023-07" db="EMBL/GenBank/DDBJ databases">
        <title>Genomic Encyclopedia of Type Strains, Phase IV (KMG-IV): sequencing the most valuable type-strain genomes for metagenomic binning, comparative biology and taxonomic classification.</title>
        <authorList>
            <person name="Goeker M."/>
        </authorList>
    </citation>
    <scope>NUCLEOTIDE SEQUENCE [LARGE SCALE GENOMIC DNA]</scope>
    <source>
        <strain evidence="7 8">B6-8</strain>
    </source>
</reference>
<feature type="transmembrane region" description="Helical" evidence="6">
    <location>
        <begin position="330"/>
        <end position="350"/>
    </location>
</feature>
<feature type="transmembrane region" description="Helical" evidence="6">
    <location>
        <begin position="408"/>
        <end position="424"/>
    </location>
</feature>
<keyword evidence="5 6" id="KW-0472">Membrane</keyword>
<accession>A0ABU0H0X0</accession>
<feature type="transmembrane region" description="Helical" evidence="6">
    <location>
        <begin position="514"/>
        <end position="534"/>
    </location>
</feature>
<protein>
    <submittedName>
        <fullName evidence="7">Ribose transport system permease protein</fullName>
    </submittedName>
</protein>
<feature type="transmembrane region" description="Helical" evidence="6">
    <location>
        <begin position="109"/>
        <end position="129"/>
    </location>
</feature>
<evidence type="ECO:0000256" key="5">
    <source>
        <dbReference type="ARBA" id="ARBA00023136"/>
    </source>
</evidence>
<proteinExistence type="predicted"/>
<dbReference type="Pfam" id="PF02653">
    <property type="entry name" value="BPD_transp_2"/>
    <property type="match status" value="2"/>
</dbReference>
<keyword evidence="8" id="KW-1185">Reference proteome</keyword>
<feature type="transmembrane region" description="Helical" evidence="6">
    <location>
        <begin position="436"/>
        <end position="457"/>
    </location>
</feature>
<keyword evidence="3 6" id="KW-0812">Transmembrane</keyword>
<dbReference type="RefSeq" id="WP_266346900.1">
    <property type="nucleotide sequence ID" value="NZ_JAPKNG010000001.1"/>
</dbReference>
<comment type="subcellular location">
    <subcellularLocation>
        <location evidence="1">Cell membrane</location>
        <topology evidence="1">Multi-pass membrane protein</topology>
    </subcellularLocation>
</comment>
<feature type="transmembrane region" description="Helical" evidence="6">
    <location>
        <begin position="284"/>
        <end position="301"/>
    </location>
</feature>